<dbReference type="AlphaFoldDB" id="A0A1I1UGB3"/>
<dbReference type="STRING" id="74348.SAMN04488523_102114"/>
<keyword evidence="5" id="KW-1185">Reference proteome</keyword>
<dbReference type="Proteomes" id="UP000198977">
    <property type="component" value="Unassembled WGS sequence"/>
</dbReference>
<feature type="domain" description="Tyr recombinase" evidence="3">
    <location>
        <begin position="184"/>
        <end position="359"/>
    </location>
</feature>
<dbReference type="InterPro" id="IPR011010">
    <property type="entry name" value="DNA_brk_join_enz"/>
</dbReference>
<dbReference type="OrthoDB" id="7510934at2"/>
<organism evidence="4 5">
    <name type="scientific">Sulfitobacter brevis</name>
    <dbReference type="NCBI Taxonomy" id="74348"/>
    <lineage>
        <taxon>Bacteria</taxon>
        <taxon>Pseudomonadati</taxon>
        <taxon>Pseudomonadota</taxon>
        <taxon>Alphaproteobacteria</taxon>
        <taxon>Rhodobacterales</taxon>
        <taxon>Roseobacteraceae</taxon>
        <taxon>Sulfitobacter</taxon>
    </lineage>
</organism>
<dbReference type="GO" id="GO:0006310">
    <property type="term" value="P:DNA recombination"/>
    <property type="evidence" value="ECO:0007669"/>
    <property type="project" value="UniProtKB-KW"/>
</dbReference>
<evidence type="ECO:0000313" key="4">
    <source>
        <dbReference type="EMBL" id="SFD69902.1"/>
    </source>
</evidence>
<keyword evidence="1" id="KW-0238">DNA-binding</keyword>
<dbReference type="GO" id="GO:0003677">
    <property type="term" value="F:DNA binding"/>
    <property type="evidence" value="ECO:0007669"/>
    <property type="project" value="UniProtKB-KW"/>
</dbReference>
<dbReference type="Gene3D" id="1.10.443.10">
    <property type="entry name" value="Intergrase catalytic core"/>
    <property type="match status" value="1"/>
</dbReference>
<reference evidence="4 5" key="1">
    <citation type="submission" date="2016-10" db="EMBL/GenBank/DDBJ databases">
        <authorList>
            <person name="de Groot N.N."/>
        </authorList>
    </citation>
    <scope>NUCLEOTIDE SEQUENCE [LARGE SCALE GENOMIC DNA]</scope>
    <source>
        <strain evidence="4 5">DSM 11443</strain>
    </source>
</reference>
<evidence type="ECO:0000256" key="2">
    <source>
        <dbReference type="ARBA" id="ARBA00023172"/>
    </source>
</evidence>
<accession>A0A1I1UGB3</accession>
<dbReference type="InterPro" id="IPR013762">
    <property type="entry name" value="Integrase-like_cat_sf"/>
</dbReference>
<evidence type="ECO:0000313" key="5">
    <source>
        <dbReference type="Proteomes" id="UP000198977"/>
    </source>
</evidence>
<dbReference type="InterPro" id="IPR002104">
    <property type="entry name" value="Integrase_catalytic"/>
</dbReference>
<sequence length="367" mass="40228">MVDMKVEYPGLIAAKMPSGNTRYLVRVAGDPNKRITLKVSPGHALFHDAYAAARCGEKYEITNTQVILQGSVSWLTNLYISHLEAMVKAGQSSPLTLKQREPFAAELSKFTSQSPNSRGKQFAGLPALIPAPEIQRYLDSLAATPGKRKNVLKFLKAMYKWGKARGYVSRNPVADITADYRSAGGATPWSLEDLEKYREVHKPGTMAHLALTLFMFTACRIGDAYWLGPKQEKRIDGVLHISWQPRKAGSSPVSVPVLPPLERAIRSGVVLSPDAYLLTAHGKPFRSPEGLRNRFKAWCIEADLGHLSSHGIRKAAGRLLSHHGATQYQIMAIHGHASSSSSQVYTADVERALLAASGMGLLADMDW</sequence>
<protein>
    <submittedName>
        <fullName evidence="4">Site-specific recombinase XerD</fullName>
    </submittedName>
</protein>
<evidence type="ECO:0000259" key="3">
    <source>
        <dbReference type="PROSITE" id="PS51898"/>
    </source>
</evidence>
<keyword evidence="2" id="KW-0233">DNA recombination</keyword>
<dbReference type="SUPFAM" id="SSF56349">
    <property type="entry name" value="DNA breaking-rejoining enzymes"/>
    <property type="match status" value="1"/>
</dbReference>
<dbReference type="Pfam" id="PF00589">
    <property type="entry name" value="Phage_integrase"/>
    <property type="match status" value="1"/>
</dbReference>
<dbReference type="InterPro" id="IPR010998">
    <property type="entry name" value="Integrase_recombinase_N"/>
</dbReference>
<gene>
    <name evidence="4" type="ORF">SAMN04488523_102114</name>
</gene>
<dbReference type="PROSITE" id="PS51898">
    <property type="entry name" value="TYR_RECOMBINASE"/>
    <property type="match status" value="1"/>
</dbReference>
<dbReference type="GO" id="GO:0015074">
    <property type="term" value="P:DNA integration"/>
    <property type="evidence" value="ECO:0007669"/>
    <property type="project" value="InterPro"/>
</dbReference>
<dbReference type="Gene3D" id="1.10.150.130">
    <property type="match status" value="1"/>
</dbReference>
<dbReference type="EMBL" id="FOMW01000002">
    <property type="protein sequence ID" value="SFD69902.1"/>
    <property type="molecule type" value="Genomic_DNA"/>
</dbReference>
<name>A0A1I1UGB3_9RHOB</name>
<evidence type="ECO:0000256" key="1">
    <source>
        <dbReference type="ARBA" id="ARBA00023125"/>
    </source>
</evidence>
<proteinExistence type="predicted"/>